<proteinExistence type="predicted"/>
<evidence type="ECO:0000256" key="1">
    <source>
        <dbReference type="SAM" id="SignalP"/>
    </source>
</evidence>
<dbReference type="PROSITE" id="PS51257">
    <property type="entry name" value="PROKAR_LIPOPROTEIN"/>
    <property type="match status" value="1"/>
</dbReference>
<gene>
    <name evidence="2" type="ORF">LYSIN_00240</name>
</gene>
<name>A0A2S5CXH3_LYSSH</name>
<sequence>MKKSWIFILCLSLFLVACSNEKVGDQTNSEQKEKSIGSLVKEINNYVINKEYTKAVEIYEELGDLTSNNYDEDIEELIAKEKGYKNDIRIVNEIKEHLDEALFNPESLQLHKIFIAKFSMDDEDYEIYIDYSAMNKMGGYARDYLEWEVKNSALQNFTQIEPELFKQQLELHKSSTISDDSYEFDLSLIKE</sequence>
<reference evidence="2 3" key="1">
    <citation type="submission" date="2017-11" db="EMBL/GenBank/DDBJ databases">
        <title>Genome sequence of Lysinibacillus sphaericus, a lignin-degrading bacteria isolated from municipal solid waste soil.</title>
        <authorList>
            <person name="Persinoti G.F."/>
            <person name="Paixao D.A."/>
            <person name="Bugg T.D."/>
            <person name="Squina F.M."/>
        </authorList>
    </citation>
    <scope>NUCLEOTIDE SEQUENCE [LARGE SCALE GENOMIC DNA]</scope>
    <source>
        <strain evidence="2 3">A1</strain>
    </source>
</reference>
<feature type="signal peptide" evidence="1">
    <location>
        <begin position="1"/>
        <end position="19"/>
    </location>
</feature>
<protein>
    <recommendedName>
        <fullName evidence="4">Lipoprotein</fullName>
    </recommendedName>
</protein>
<evidence type="ECO:0000313" key="3">
    <source>
        <dbReference type="Proteomes" id="UP000237319"/>
    </source>
</evidence>
<evidence type="ECO:0000313" key="2">
    <source>
        <dbReference type="EMBL" id="POZ55457.1"/>
    </source>
</evidence>
<dbReference type="AlphaFoldDB" id="A0A2S5CXH3"/>
<organism evidence="2 3">
    <name type="scientific">Lysinibacillus sphaericus</name>
    <name type="common">Bacillus sphaericus</name>
    <dbReference type="NCBI Taxonomy" id="1421"/>
    <lineage>
        <taxon>Bacteria</taxon>
        <taxon>Bacillati</taxon>
        <taxon>Bacillota</taxon>
        <taxon>Bacilli</taxon>
        <taxon>Bacillales</taxon>
        <taxon>Bacillaceae</taxon>
        <taxon>Lysinibacillus</taxon>
    </lineage>
</organism>
<feature type="chain" id="PRO_5038924347" description="Lipoprotein" evidence="1">
    <location>
        <begin position="20"/>
        <end position="191"/>
    </location>
</feature>
<keyword evidence="1" id="KW-0732">Signal</keyword>
<keyword evidence="3" id="KW-1185">Reference proteome</keyword>
<dbReference type="EMBL" id="PGLV01000001">
    <property type="protein sequence ID" value="POZ55457.1"/>
    <property type="molecule type" value="Genomic_DNA"/>
</dbReference>
<evidence type="ECO:0008006" key="4">
    <source>
        <dbReference type="Google" id="ProtNLM"/>
    </source>
</evidence>
<accession>A0A2S5CXH3</accession>
<dbReference type="Proteomes" id="UP000237319">
    <property type="component" value="Unassembled WGS sequence"/>
</dbReference>
<dbReference type="RefSeq" id="WP_103976129.1">
    <property type="nucleotide sequence ID" value="NZ_CP194323.1"/>
</dbReference>
<comment type="caution">
    <text evidence="2">The sequence shown here is derived from an EMBL/GenBank/DDBJ whole genome shotgun (WGS) entry which is preliminary data.</text>
</comment>